<reference evidence="1 2" key="1">
    <citation type="submission" date="2014-09" db="EMBL/GenBank/DDBJ databases">
        <authorList>
            <person name="Magalhaes I.L.F."/>
            <person name="Oliveira U."/>
            <person name="Santos F.R."/>
            <person name="Vidigal T.H.D.A."/>
            <person name="Brescovit A.D."/>
            <person name="Santos A.J."/>
        </authorList>
    </citation>
    <scope>NUCLEOTIDE SEQUENCE [LARGE SCALE GENOMIC DNA]</scope>
</reference>
<name>A0A0P1BJE1_9BASI</name>
<dbReference type="EMBL" id="CCYA01000278">
    <property type="protein sequence ID" value="CEH16032.1"/>
    <property type="molecule type" value="Genomic_DNA"/>
</dbReference>
<dbReference type="Proteomes" id="UP000054845">
    <property type="component" value="Unassembled WGS sequence"/>
</dbReference>
<evidence type="ECO:0000313" key="1">
    <source>
        <dbReference type="EMBL" id="CEH16032.1"/>
    </source>
</evidence>
<dbReference type="AlphaFoldDB" id="A0A0P1BJE1"/>
<sequence length="62" mass="6486">MSIVVQFSSANDDAGLALSSRALKTSHSVHPGSQSPLNDFVGGANRLCEESGTHQSQLDRSS</sequence>
<protein>
    <submittedName>
        <fullName evidence="1">Uncharacterized protein</fullName>
    </submittedName>
</protein>
<proteinExistence type="predicted"/>
<organism evidence="1 2">
    <name type="scientific">Ceraceosorus bombacis</name>
    <dbReference type="NCBI Taxonomy" id="401625"/>
    <lineage>
        <taxon>Eukaryota</taxon>
        <taxon>Fungi</taxon>
        <taxon>Dikarya</taxon>
        <taxon>Basidiomycota</taxon>
        <taxon>Ustilaginomycotina</taxon>
        <taxon>Exobasidiomycetes</taxon>
        <taxon>Ceraceosorales</taxon>
        <taxon>Ceraceosoraceae</taxon>
        <taxon>Ceraceosorus</taxon>
    </lineage>
</organism>
<keyword evidence="2" id="KW-1185">Reference proteome</keyword>
<accession>A0A0P1BJE1</accession>
<evidence type="ECO:0000313" key="2">
    <source>
        <dbReference type="Proteomes" id="UP000054845"/>
    </source>
</evidence>